<dbReference type="InterPro" id="IPR000719">
    <property type="entry name" value="Prot_kinase_dom"/>
</dbReference>
<dbReference type="Pfam" id="PF07714">
    <property type="entry name" value="PK_Tyr_Ser-Thr"/>
    <property type="match status" value="2"/>
</dbReference>
<evidence type="ECO:0000313" key="2">
    <source>
        <dbReference type="EMBL" id="POG67876.1"/>
    </source>
</evidence>
<dbReference type="VEuPathDB" id="FungiDB:RhiirFUN_008278"/>
<dbReference type="InterPro" id="IPR001245">
    <property type="entry name" value="Ser-Thr/Tyr_kinase_cat_dom"/>
</dbReference>
<keyword evidence="3" id="KW-1185">Reference proteome</keyword>
<accession>A0A2P4PR73</accession>
<dbReference type="GO" id="GO:0005737">
    <property type="term" value="C:cytoplasm"/>
    <property type="evidence" value="ECO:0007669"/>
    <property type="project" value="TreeGrafter"/>
</dbReference>
<comment type="caution">
    <text evidence="2">The sequence shown here is derived from an EMBL/GenBank/DDBJ whole genome shotgun (WGS) entry which is preliminary data.</text>
</comment>
<proteinExistence type="predicted"/>
<feature type="domain" description="Protein kinase" evidence="1">
    <location>
        <begin position="106"/>
        <end position="389"/>
    </location>
</feature>
<dbReference type="GO" id="GO:0007165">
    <property type="term" value="P:signal transduction"/>
    <property type="evidence" value="ECO:0007669"/>
    <property type="project" value="TreeGrafter"/>
</dbReference>
<dbReference type="PANTHER" id="PTHR23257">
    <property type="entry name" value="SERINE-THREONINE PROTEIN KINASE"/>
    <property type="match status" value="1"/>
</dbReference>
<organism evidence="2 3">
    <name type="scientific">Rhizophagus irregularis (strain DAOM 181602 / DAOM 197198 / MUCL 43194)</name>
    <name type="common">Arbuscular mycorrhizal fungus</name>
    <name type="synonym">Glomus intraradices</name>
    <dbReference type="NCBI Taxonomy" id="747089"/>
    <lineage>
        <taxon>Eukaryota</taxon>
        <taxon>Fungi</taxon>
        <taxon>Fungi incertae sedis</taxon>
        <taxon>Mucoromycota</taxon>
        <taxon>Glomeromycotina</taxon>
        <taxon>Glomeromycetes</taxon>
        <taxon>Glomerales</taxon>
        <taxon>Glomeraceae</taxon>
        <taxon>Rhizophagus</taxon>
    </lineage>
</organism>
<dbReference type="EMBL" id="AUPC02000163">
    <property type="protein sequence ID" value="POG67876.1"/>
    <property type="molecule type" value="Genomic_DNA"/>
</dbReference>
<protein>
    <submittedName>
        <fullName evidence="2">Kinase-like domain-containing protein</fullName>
    </submittedName>
</protein>
<sequence>MEEIMLSGNVIDQIKDFYPWELTEEQSLLIDKLILNEELKKRFKNNGLCKDCKQPKASRNWCQCKFQQNFKNWTSGNNEVDKFIQKAQLKANNSKEILEWIEYDRFENVEYLSKGGFGTIYKAIWKDGFIEKWESENNQWKRNKMTWGNIYENFPVVLKCLHNSQDITADFLGEIESHTIASYNHSYVVRCYGITKDPISNDFIMVMFYAENGSLRQLLNDSFNSMKWEKKLDILTRVASGLKNIHEKGLIHHDFHCGNILNSVRNLTFITDLGLCRPANVKPSQDGYKKIYGVLPYVAPEVLRGKEYTQESDIYGFGIIAYEVCTGLPPYHNISHDKILAISICQGLRPKSNYKIPQLILDIIKQCWDADPLKRPKANELYNLSHKLYYSSNYENDHEINKQIEESDKINEKLTSSSLLYTGNTLSYTTNPQAVYTSRLLDFKNLPEPKNSVDNKDDDNSFEYSGCDVITTFSYDQSHFVNTWGGKHDLSWAQIETHIIATNSHYVTRCHGFTKDPESNNFMIVMEYVENGSLRQYLNNSFNSMKWDEKMDILRHIASGLDDIHKKGLIHHDLHCGNILKGRNFTYITDLGLYQPANVKYSQGDHKKVYGVLPYVAPEVLRGDEYTQESDIYAFGIIAYEVCTGIPPYHDIIHDGFLAIRICQGQRPKSNYKIPKIILNIIKQCWDADLLKRPKANELYNLFHDLYNNIYSNYDSDLEINKQIEKVNEFNEKLIRSSSSYNGITLSYIINSQAIYTSRLLDFKNLPAPRNVDTDDDDNSGN</sequence>
<reference evidence="2 3" key="1">
    <citation type="journal article" date="2013" name="Proc. Natl. Acad. Sci. U.S.A.">
        <title>Genome of an arbuscular mycorrhizal fungus provides insight into the oldest plant symbiosis.</title>
        <authorList>
            <person name="Tisserant E."/>
            <person name="Malbreil M."/>
            <person name="Kuo A."/>
            <person name="Kohler A."/>
            <person name="Symeonidi A."/>
            <person name="Balestrini R."/>
            <person name="Charron P."/>
            <person name="Duensing N."/>
            <person name="Frei Dit Frey N."/>
            <person name="Gianinazzi-Pearson V."/>
            <person name="Gilbert L.B."/>
            <person name="Handa Y."/>
            <person name="Herr J.R."/>
            <person name="Hijri M."/>
            <person name="Koul R."/>
            <person name="Kawaguchi M."/>
            <person name="Krajinski F."/>
            <person name="Lammers P.J."/>
            <person name="Masclaux F.G."/>
            <person name="Murat C."/>
            <person name="Morin E."/>
            <person name="Ndikumana S."/>
            <person name="Pagni M."/>
            <person name="Petitpierre D."/>
            <person name="Requena N."/>
            <person name="Rosikiewicz P."/>
            <person name="Riley R."/>
            <person name="Saito K."/>
            <person name="San Clemente H."/>
            <person name="Shapiro H."/>
            <person name="van Tuinen D."/>
            <person name="Becard G."/>
            <person name="Bonfante P."/>
            <person name="Paszkowski U."/>
            <person name="Shachar-Hill Y.Y."/>
            <person name="Tuskan G.A."/>
            <person name="Young P.W."/>
            <person name="Sanders I.R."/>
            <person name="Henrissat B."/>
            <person name="Rensing S.A."/>
            <person name="Grigoriev I.V."/>
            <person name="Corradi N."/>
            <person name="Roux C."/>
            <person name="Martin F."/>
        </authorList>
    </citation>
    <scope>NUCLEOTIDE SEQUENCE [LARGE SCALE GENOMIC DNA]</scope>
    <source>
        <strain evidence="2 3">DAOM 197198</strain>
    </source>
</reference>
<dbReference type="GO" id="GO:0005524">
    <property type="term" value="F:ATP binding"/>
    <property type="evidence" value="ECO:0007669"/>
    <property type="project" value="InterPro"/>
</dbReference>
<dbReference type="AlphaFoldDB" id="A0A2P4PR73"/>
<dbReference type="SUPFAM" id="SSF56112">
    <property type="entry name" value="Protein kinase-like (PK-like)"/>
    <property type="match status" value="2"/>
</dbReference>
<reference evidence="2 3" key="2">
    <citation type="journal article" date="2018" name="New Phytol.">
        <title>High intraspecific genome diversity in the model arbuscular mycorrhizal symbiont Rhizophagus irregularis.</title>
        <authorList>
            <person name="Chen E.C.H."/>
            <person name="Morin E."/>
            <person name="Beaudet D."/>
            <person name="Noel J."/>
            <person name="Yildirir G."/>
            <person name="Ndikumana S."/>
            <person name="Charron P."/>
            <person name="St-Onge C."/>
            <person name="Giorgi J."/>
            <person name="Kruger M."/>
            <person name="Marton T."/>
            <person name="Ropars J."/>
            <person name="Grigoriev I.V."/>
            <person name="Hainaut M."/>
            <person name="Henrissat B."/>
            <person name="Roux C."/>
            <person name="Martin F."/>
            <person name="Corradi N."/>
        </authorList>
    </citation>
    <scope>NUCLEOTIDE SEQUENCE [LARGE SCALE GENOMIC DNA]</scope>
    <source>
        <strain evidence="2 3">DAOM 197198</strain>
    </source>
</reference>
<dbReference type="Proteomes" id="UP000018888">
    <property type="component" value="Unassembled WGS sequence"/>
</dbReference>
<dbReference type="GO" id="GO:0004672">
    <property type="term" value="F:protein kinase activity"/>
    <property type="evidence" value="ECO:0007669"/>
    <property type="project" value="InterPro"/>
</dbReference>
<dbReference type="Gene3D" id="1.10.510.10">
    <property type="entry name" value="Transferase(Phosphotransferase) domain 1"/>
    <property type="match status" value="2"/>
</dbReference>
<evidence type="ECO:0000259" key="1">
    <source>
        <dbReference type="PROSITE" id="PS50011"/>
    </source>
</evidence>
<feature type="domain" description="Protein kinase" evidence="1">
    <location>
        <begin position="414"/>
        <end position="707"/>
    </location>
</feature>
<dbReference type="PANTHER" id="PTHR23257:SF963">
    <property type="entry name" value="AT08303P"/>
    <property type="match status" value="1"/>
</dbReference>
<dbReference type="VEuPathDB" id="FungiDB:RhiirFUN_017018"/>
<dbReference type="InterPro" id="IPR011009">
    <property type="entry name" value="Kinase-like_dom_sf"/>
</dbReference>
<dbReference type="PROSITE" id="PS50011">
    <property type="entry name" value="PROTEIN_KINASE_DOM"/>
    <property type="match status" value="2"/>
</dbReference>
<dbReference type="InterPro" id="IPR050167">
    <property type="entry name" value="Ser_Thr_protein_kinase"/>
</dbReference>
<name>A0A2P4PR73_RHIID</name>
<gene>
    <name evidence="2" type="ORF">GLOIN_2v1481260</name>
</gene>
<evidence type="ECO:0000313" key="3">
    <source>
        <dbReference type="Proteomes" id="UP000018888"/>
    </source>
</evidence>